<evidence type="ECO:0000313" key="2">
    <source>
        <dbReference type="Proteomes" id="UP000439903"/>
    </source>
</evidence>
<name>A0A8H4AVY0_GIGMA</name>
<proteinExistence type="predicted"/>
<organism evidence="1 2">
    <name type="scientific">Gigaspora margarita</name>
    <dbReference type="NCBI Taxonomy" id="4874"/>
    <lineage>
        <taxon>Eukaryota</taxon>
        <taxon>Fungi</taxon>
        <taxon>Fungi incertae sedis</taxon>
        <taxon>Mucoromycota</taxon>
        <taxon>Glomeromycotina</taxon>
        <taxon>Glomeromycetes</taxon>
        <taxon>Diversisporales</taxon>
        <taxon>Gigasporaceae</taxon>
        <taxon>Gigaspora</taxon>
    </lineage>
</organism>
<sequence>MDIDKLRNWPSNDEINDAIRIAYKNANSFSNLLHMQDLNDELNHEFVQDLLEVNITEVENFIEKTEINYINNNSYSKASQELDYEYEEKIFRDNGSCDIFLMLELRKSHEAFSRSDRPHRIQTHSINLNQESQTRINRNLANHLVNQLTSNQNHQIIKQRTQCWKGHNQLQSLLNSNQTKAIDIGCANISNTHLLEKGGYLLVWTDGMLCVAKTLAMYQLIGGKHSFISGSVDNLDSLSYISVLLFINIYGDTLFSNECMAGGKLYAHLKPQEIVYYFGISTSFIFHSNSLLTLDQDSLNIYLFFNEKETHSYLVSIFNNKDK</sequence>
<dbReference type="Proteomes" id="UP000439903">
    <property type="component" value="Unassembled WGS sequence"/>
</dbReference>
<dbReference type="AlphaFoldDB" id="A0A8H4AVY0"/>
<accession>A0A8H4AVY0</accession>
<evidence type="ECO:0000313" key="1">
    <source>
        <dbReference type="EMBL" id="KAF0538301.1"/>
    </source>
</evidence>
<dbReference type="OrthoDB" id="2338217at2759"/>
<keyword evidence="2" id="KW-1185">Reference proteome</keyword>
<dbReference type="EMBL" id="WTPW01000183">
    <property type="protein sequence ID" value="KAF0538301.1"/>
    <property type="molecule type" value="Genomic_DNA"/>
</dbReference>
<gene>
    <name evidence="1" type="ORF">F8M41_007985</name>
</gene>
<protein>
    <submittedName>
        <fullName evidence="1">Uncharacterized protein</fullName>
    </submittedName>
</protein>
<reference evidence="1 2" key="1">
    <citation type="journal article" date="2019" name="Environ. Microbiol.">
        <title>At the nexus of three kingdoms: the genome of the mycorrhizal fungus Gigaspora margarita provides insights into plant, endobacterial and fungal interactions.</title>
        <authorList>
            <person name="Venice F."/>
            <person name="Ghignone S."/>
            <person name="Salvioli di Fossalunga A."/>
            <person name="Amselem J."/>
            <person name="Novero M."/>
            <person name="Xianan X."/>
            <person name="Sedzielewska Toro K."/>
            <person name="Morin E."/>
            <person name="Lipzen A."/>
            <person name="Grigoriev I.V."/>
            <person name="Henrissat B."/>
            <person name="Martin F.M."/>
            <person name="Bonfante P."/>
        </authorList>
    </citation>
    <scope>NUCLEOTIDE SEQUENCE [LARGE SCALE GENOMIC DNA]</scope>
    <source>
        <strain evidence="1 2">BEG34</strain>
    </source>
</reference>
<comment type="caution">
    <text evidence="1">The sequence shown here is derived from an EMBL/GenBank/DDBJ whole genome shotgun (WGS) entry which is preliminary data.</text>
</comment>